<evidence type="ECO:0008006" key="3">
    <source>
        <dbReference type="Google" id="ProtNLM"/>
    </source>
</evidence>
<name>A0ABQ4P5C6_9GAMM</name>
<protein>
    <recommendedName>
        <fullName evidence="3">Secreted protein</fullName>
    </recommendedName>
</protein>
<proteinExistence type="predicted"/>
<dbReference type="Proteomes" id="UP000887104">
    <property type="component" value="Unassembled WGS sequence"/>
</dbReference>
<accession>A0ABQ4P5C6</accession>
<evidence type="ECO:0000313" key="1">
    <source>
        <dbReference type="EMBL" id="GIU42680.1"/>
    </source>
</evidence>
<gene>
    <name evidence="1" type="ORF">TUM4438_09830</name>
</gene>
<evidence type="ECO:0000313" key="2">
    <source>
        <dbReference type="Proteomes" id="UP000887104"/>
    </source>
</evidence>
<organism evidence="1 2">
    <name type="scientific">Shewanella sairae</name>
    <dbReference type="NCBI Taxonomy" id="190310"/>
    <lineage>
        <taxon>Bacteria</taxon>
        <taxon>Pseudomonadati</taxon>
        <taxon>Pseudomonadota</taxon>
        <taxon>Gammaproteobacteria</taxon>
        <taxon>Alteromonadales</taxon>
        <taxon>Shewanellaceae</taxon>
        <taxon>Shewanella</taxon>
    </lineage>
</organism>
<sequence>MSFISTIVLCPSVYLMARRKCYSKPVCLAEHVKGTRREWFIEDRDGCKRSEAEYAAMLIDVEGERNGWHRC</sequence>
<reference evidence="1" key="1">
    <citation type="submission" date="2021-05" db="EMBL/GenBank/DDBJ databases">
        <title>Molecular characterization for Shewanella algae harboring chromosomal blaOXA-55-like strains isolated from clinical and environment sample.</title>
        <authorList>
            <person name="Ohama Y."/>
            <person name="Aoki K."/>
            <person name="Harada S."/>
            <person name="Moriya K."/>
            <person name="Ishii Y."/>
            <person name="Tateda K."/>
        </authorList>
    </citation>
    <scope>NUCLEOTIDE SEQUENCE</scope>
    <source>
        <strain evidence="1">JCM 11563</strain>
    </source>
</reference>
<comment type="caution">
    <text evidence="1">The sequence shown here is derived from an EMBL/GenBank/DDBJ whole genome shotgun (WGS) entry which is preliminary data.</text>
</comment>
<dbReference type="EMBL" id="BPEY01000011">
    <property type="protein sequence ID" value="GIU42680.1"/>
    <property type="molecule type" value="Genomic_DNA"/>
</dbReference>
<keyword evidence="2" id="KW-1185">Reference proteome</keyword>